<gene>
    <name evidence="1" type="ORF">JOH49_008175</name>
</gene>
<proteinExistence type="predicted"/>
<comment type="caution">
    <text evidence="1">The sequence shown here is derived from an EMBL/GenBank/DDBJ whole genome shotgun (WGS) entry which is preliminary data.</text>
</comment>
<evidence type="ECO:0000313" key="1">
    <source>
        <dbReference type="EMBL" id="MBP1298422.1"/>
    </source>
</evidence>
<dbReference type="EMBL" id="JAFICZ010000001">
    <property type="protein sequence ID" value="MBP1298422.1"/>
    <property type="molecule type" value="Genomic_DNA"/>
</dbReference>
<dbReference type="AlphaFoldDB" id="A0A8I1YFD1"/>
<organism evidence="1 2">
    <name type="scientific">Bradyrhizobium elkanii</name>
    <dbReference type="NCBI Taxonomy" id="29448"/>
    <lineage>
        <taxon>Bacteria</taxon>
        <taxon>Pseudomonadati</taxon>
        <taxon>Pseudomonadota</taxon>
        <taxon>Alphaproteobacteria</taxon>
        <taxon>Hyphomicrobiales</taxon>
        <taxon>Nitrobacteraceae</taxon>
        <taxon>Bradyrhizobium</taxon>
    </lineage>
</organism>
<accession>A0A8I1YFD1</accession>
<reference evidence="1" key="1">
    <citation type="submission" date="2021-02" db="EMBL/GenBank/DDBJ databases">
        <title>Genomic Encyclopedia of Type Strains, Phase IV (KMG-V): Genome sequencing to study the core and pangenomes of soil and plant-associated prokaryotes.</title>
        <authorList>
            <person name="Whitman W."/>
        </authorList>
    </citation>
    <scope>NUCLEOTIDE SEQUENCE</scope>
    <source>
        <strain evidence="1">USDA 406</strain>
    </source>
</reference>
<protein>
    <submittedName>
        <fullName evidence="1">Uncharacterized protein</fullName>
    </submittedName>
</protein>
<dbReference type="Proteomes" id="UP000673383">
    <property type="component" value="Unassembled WGS sequence"/>
</dbReference>
<name>A0A8I1YFD1_BRAEL</name>
<evidence type="ECO:0000313" key="2">
    <source>
        <dbReference type="Proteomes" id="UP000673383"/>
    </source>
</evidence>
<sequence length="151" mass="16757">MAAIDCPLSVLHPTSSIRRWIFLDLSLLKLIFQVTVILELSPHPSCACLSQLKPRKQRRHTGSGSSASDILANPQNLLAGRVSAHPVSALLQPPLQQRKGWVGRRVMFEDPSNLSSDDHGLARVAQQITHHAHATGVWQLDEQREIWAVLL</sequence>